<evidence type="ECO:0008006" key="4">
    <source>
        <dbReference type="Google" id="ProtNLM"/>
    </source>
</evidence>
<dbReference type="AlphaFoldDB" id="A0A812EDA2"/>
<keyword evidence="1" id="KW-0812">Transmembrane</keyword>
<keyword evidence="1" id="KW-0472">Membrane</keyword>
<sequence>MDPLRCIQPLLFRYVRHRVSHFYSLTFSLYWPWSRMSRVLIILYLLFFISVHLSFFLTYFCSLFAFQPTPYCLLIDIFSLLSLSLMYPRQFPFPLTPHARSLSLIVSSSPSPVRAMLDAISQRFRRCSSSPKAKTFASAFARLSLASESPFYFP</sequence>
<keyword evidence="1" id="KW-1133">Transmembrane helix</keyword>
<reference evidence="2" key="1">
    <citation type="submission" date="2021-01" db="EMBL/GenBank/DDBJ databases">
        <authorList>
            <person name="Li R."/>
            <person name="Bekaert M."/>
        </authorList>
    </citation>
    <scope>NUCLEOTIDE SEQUENCE</scope>
    <source>
        <strain evidence="2">Farmed</strain>
    </source>
</reference>
<evidence type="ECO:0000313" key="2">
    <source>
        <dbReference type="EMBL" id="CAE1319819.1"/>
    </source>
</evidence>
<accession>A0A812EDA2</accession>
<comment type="caution">
    <text evidence="2">The sequence shown here is derived from an EMBL/GenBank/DDBJ whole genome shotgun (WGS) entry which is preliminary data.</text>
</comment>
<organism evidence="2 3">
    <name type="scientific">Acanthosepion pharaonis</name>
    <name type="common">Pharaoh cuttlefish</name>
    <name type="synonym">Sepia pharaonis</name>
    <dbReference type="NCBI Taxonomy" id="158019"/>
    <lineage>
        <taxon>Eukaryota</taxon>
        <taxon>Metazoa</taxon>
        <taxon>Spiralia</taxon>
        <taxon>Lophotrochozoa</taxon>
        <taxon>Mollusca</taxon>
        <taxon>Cephalopoda</taxon>
        <taxon>Coleoidea</taxon>
        <taxon>Decapodiformes</taxon>
        <taxon>Sepiida</taxon>
        <taxon>Sepiina</taxon>
        <taxon>Sepiidae</taxon>
        <taxon>Acanthosepion</taxon>
    </lineage>
</organism>
<proteinExistence type="predicted"/>
<evidence type="ECO:0000256" key="1">
    <source>
        <dbReference type="SAM" id="Phobius"/>
    </source>
</evidence>
<feature type="transmembrane region" description="Helical" evidence="1">
    <location>
        <begin position="39"/>
        <end position="60"/>
    </location>
</feature>
<protein>
    <recommendedName>
        <fullName evidence="4">Transmembrane protein</fullName>
    </recommendedName>
</protein>
<gene>
    <name evidence="2" type="ORF">SPHA_70113</name>
</gene>
<dbReference type="EMBL" id="CAHIKZ030005126">
    <property type="protein sequence ID" value="CAE1319819.1"/>
    <property type="molecule type" value="Genomic_DNA"/>
</dbReference>
<keyword evidence="3" id="KW-1185">Reference proteome</keyword>
<evidence type="ECO:0000313" key="3">
    <source>
        <dbReference type="Proteomes" id="UP000597762"/>
    </source>
</evidence>
<dbReference type="Proteomes" id="UP000597762">
    <property type="component" value="Unassembled WGS sequence"/>
</dbReference>
<name>A0A812EDA2_ACAPH</name>